<evidence type="ECO:0000259" key="7">
    <source>
        <dbReference type="Pfam" id="PF25967"/>
    </source>
</evidence>
<evidence type="ECO:0000256" key="3">
    <source>
        <dbReference type="SAM" id="MobiDB-lite"/>
    </source>
</evidence>
<dbReference type="Pfam" id="PF25876">
    <property type="entry name" value="HH_MFP_RND"/>
    <property type="match status" value="1"/>
</dbReference>
<dbReference type="Gene3D" id="2.40.420.20">
    <property type="match status" value="1"/>
</dbReference>
<dbReference type="Gene3D" id="2.40.30.170">
    <property type="match status" value="1"/>
</dbReference>
<dbReference type="Pfam" id="PF25944">
    <property type="entry name" value="Beta-barrel_RND"/>
    <property type="match status" value="1"/>
</dbReference>
<dbReference type="Pfam" id="PF25917">
    <property type="entry name" value="BSH_RND"/>
    <property type="match status" value="1"/>
</dbReference>
<sequence length="403" mass="43865">MNIFSTKFTELKLVTFTFPRKKIALVLFPLLIAGCDGATPETQEAPPVSVESVTVKEQPFKLQTTLPGRIEPLRVAEVRARVAGIVLSRDFQEGTMVKAGQILYQIDPASFQMALSRAQGDLARADAAVSDAEAVLRRYKPLVKIDAVSRQDFDNAQTTLKSAQATRQSALADVQTAKLNLDYATVRAPISGRIGRALVTEGALVGQNEATPLATIQQIDSVYADFQQPVAEALRLRSEYEKLEPAHPSGNGQKISLITDGSDETHEGRLLFSEITVSRETGQFLMRGEFPNKNGALLPGMYVRIHLTQAVDPDAILIPQRAVHRNSEGIAQVFIIGDDNVVQEREIRTGVMQDSRWQIIHGLKEGDRVVTGGTVSPGLKVTESKSNGVSGNEESIPLNTALN</sequence>
<dbReference type="Proteomes" id="UP000607331">
    <property type="component" value="Unassembled WGS sequence"/>
</dbReference>
<reference evidence="8 9" key="1">
    <citation type="submission" date="2020-04" db="EMBL/GenBank/DDBJ databases">
        <title>The draft genome of Kluyvera sichuanensis strain SCKS090646.</title>
        <authorList>
            <person name="Wei L."/>
            <person name="Liu L."/>
            <person name="Feng Y."/>
            <person name="Zong Z."/>
        </authorList>
    </citation>
    <scope>NUCLEOTIDE SEQUENCE [LARGE SCALE GENOMIC DNA]</scope>
    <source>
        <strain evidence="8 9">090646</strain>
    </source>
</reference>
<dbReference type="NCBIfam" id="TIGR01730">
    <property type="entry name" value="RND_mfp"/>
    <property type="match status" value="1"/>
</dbReference>
<dbReference type="SUPFAM" id="SSF111369">
    <property type="entry name" value="HlyD-like secretion proteins"/>
    <property type="match status" value="1"/>
</dbReference>
<dbReference type="EMBL" id="JABBJF010000001">
    <property type="protein sequence ID" value="MBC1184428.1"/>
    <property type="molecule type" value="Genomic_DNA"/>
</dbReference>
<dbReference type="PANTHER" id="PTHR30158">
    <property type="entry name" value="ACRA/E-RELATED COMPONENT OF DRUG EFFLUX TRANSPORTER"/>
    <property type="match status" value="1"/>
</dbReference>
<dbReference type="Gene3D" id="1.10.287.470">
    <property type="entry name" value="Helix hairpin bin"/>
    <property type="match status" value="1"/>
</dbReference>
<organism evidence="8 9">
    <name type="scientific">Kluyvera sichuanensis</name>
    <dbReference type="NCBI Taxonomy" id="2725494"/>
    <lineage>
        <taxon>Bacteria</taxon>
        <taxon>Pseudomonadati</taxon>
        <taxon>Pseudomonadota</taxon>
        <taxon>Gammaproteobacteria</taxon>
        <taxon>Enterobacterales</taxon>
        <taxon>Enterobacteriaceae</taxon>
        <taxon>Kluyvera</taxon>
    </lineage>
</organism>
<gene>
    <name evidence="8" type="ORF">HII27_01715</name>
</gene>
<name>A0ABR6RMS3_9ENTR</name>
<feature type="compositionally biased region" description="Polar residues" evidence="3">
    <location>
        <begin position="384"/>
        <end position="403"/>
    </location>
</feature>
<evidence type="ECO:0000259" key="4">
    <source>
        <dbReference type="Pfam" id="PF25876"/>
    </source>
</evidence>
<feature type="domain" description="Multidrug resistance protein MdtA-like alpha-helical hairpin" evidence="4">
    <location>
        <begin position="115"/>
        <end position="184"/>
    </location>
</feature>
<protein>
    <submittedName>
        <fullName evidence="8">Efflux RND transporter periplasmic adaptor subunit</fullName>
    </submittedName>
</protein>
<comment type="caution">
    <text evidence="8">The sequence shown here is derived from an EMBL/GenBank/DDBJ whole genome shotgun (WGS) entry which is preliminary data.</text>
</comment>
<comment type="subcellular location">
    <subcellularLocation>
        <location evidence="1">Cell inner membrane</location>
        <topology evidence="1">Lipid-anchor</topology>
    </subcellularLocation>
</comment>
<dbReference type="InterPro" id="IPR058625">
    <property type="entry name" value="MdtA-like_BSH"/>
</dbReference>
<dbReference type="InterPro" id="IPR058624">
    <property type="entry name" value="MdtA-like_HH"/>
</dbReference>
<evidence type="ECO:0000313" key="9">
    <source>
        <dbReference type="Proteomes" id="UP000607331"/>
    </source>
</evidence>
<keyword evidence="9" id="KW-1185">Reference proteome</keyword>
<dbReference type="Gene3D" id="2.40.50.100">
    <property type="match status" value="1"/>
</dbReference>
<feature type="domain" description="Multidrug resistance protein MdtA-like barrel-sandwich hybrid" evidence="5">
    <location>
        <begin position="74"/>
        <end position="217"/>
    </location>
</feature>
<dbReference type="RefSeq" id="WP_185666240.1">
    <property type="nucleotide sequence ID" value="NZ_JABBJF010000001.1"/>
</dbReference>
<comment type="similarity">
    <text evidence="2">Belongs to the membrane fusion protein (MFP) (TC 8.A.1) family.</text>
</comment>
<evidence type="ECO:0000259" key="5">
    <source>
        <dbReference type="Pfam" id="PF25917"/>
    </source>
</evidence>
<evidence type="ECO:0000259" key="6">
    <source>
        <dbReference type="Pfam" id="PF25944"/>
    </source>
</evidence>
<dbReference type="InterPro" id="IPR006143">
    <property type="entry name" value="RND_pump_MFP"/>
</dbReference>
<dbReference type="PROSITE" id="PS51257">
    <property type="entry name" value="PROKAR_LIPOPROTEIN"/>
    <property type="match status" value="1"/>
</dbReference>
<dbReference type="PANTHER" id="PTHR30158:SF24">
    <property type="entry name" value="HLYD FAMILY SECRETION PROTEIN"/>
    <property type="match status" value="1"/>
</dbReference>
<evidence type="ECO:0000313" key="8">
    <source>
        <dbReference type="EMBL" id="MBC1184428.1"/>
    </source>
</evidence>
<proteinExistence type="inferred from homology"/>
<feature type="domain" description="Multidrug resistance protein MdtA-like C-terminal permuted SH3" evidence="7">
    <location>
        <begin position="314"/>
        <end position="373"/>
    </location>
</feature>
<dbReference type="Pfam" id="PF25967">
    <property type="entry name" value="RND-MFP_C"/>
    <property type="match status" value="1"/>
</dbReference>
<evidence type="ECO:0000256" key="2">
    <source>
        <dbReference type="ARBA" id="ARBA00009477"/>
    </source>
</evidence>
<dbReference type="InterPro" id="IPR058626">
    <property type="entry name" value="MdtA-like_b-barrel"/>
</dbReference>
<evidence type="ECO:0000256" key="1">
    <source>
        <dbReference type="ARBA" id="ARBA00004519"/>
    </source>
</evidence>
<accession>A0ABR6RMS3</accession>
<dbReference type="InterPro" id="IPR058627">
    <property type="entry name" value="MdtA-like_C"/>
</dbReference>
<feature type="region of interest" description="Disordered" evidence="3">
    <location>
        <begin position="374"/>
        <end position="403"/>
    </location>
</feature>
<feature type="domain" description="Multidrug resistance protein MdtA-like beta-barrel" evidence="6">
    <location>
        <begin position="222"/>
        <end position="309"/>
    </location>
</feature>